<feature type="domain" description="F-box" evidence="1">
    <location>
        <begin position="2"/>
        <end position="52"/>
    </location>
</feature>
<accession>A0A0C3QA52</accession>
<evidence type="ECO:0000313" key="3">
    <source>
        <dbReference type="Proteomes" id="UP000054248"/>
    </source>
</evidence>
<evidence type="ECO:0000259" key="1">
    <source>
        <dbReference type="Pfam" id="PF12937"/>
    </source>
</evidence>
<keyword evidence="3" id="KW-1185">Reference proteome</keyword>
<dbReference type="Gene3D" id="3.80.10.10">
    <property type="entry name" value="Ribonuclease Inhibitor"/>
    <property type="match status" value="1"/>
</dbReference>
<dbReference type="OrthoDB" id="3239502at2759"/>
<reference evidence="3" key="2">
    <citation type="submission" date="2015-01" db="EMBL/GenBank/DDBJ databases">
        <title>Evolutionary Origins and Diversification of the Mycorrhizal Mutualists.</title>
        <authorList>
            <consortium name="DOE Joint Genome Institute"/>
            <consortium name="Mycorrhizal Genomics Consortium"/>
            <person name="Kohler A."/>
            <person name="Kuo A."/>
            <person name="Nagy L.G."/>
            <person name="Floudas D."/>
            <person name="Copeland A."/>
            <person name="Barry K.W."/>
            <person name="Cichocki N."/>
            <person name="Veneault-Fourrey C."/>
            <person name="LaButti K."/>
            <person name="Lindquist E.A."/>
            <person name="Lipzen A."/>
            <person name="Lundell T."/>
            <person name="Morin E."/>
            <person name="Murat C."/>
            <person name="Riley R."/>
            <person name="Ohm R."/>
            <person name="Sun H."/>
            <person name="Tunlid A."/>
            <person name="Henrissat B."/>
            <person name="Grigoriev I.V."/>
            <person name="Hibbett D.S."/>
            <person name="Martin F."/>
        </authorList>
    </citation>
    <scope>NUCLEOTIDE SEQUENCE [LARGE SCALE GENOMIC DNA]</scope>
    <source>
        <strain evidence="3">MUT 4182</strain>
    </source>
</reference>
<sequence>MDTIPTEILLHILGFSIPYKRQRRVRKSLSRVCHFWRTAIYGNPLFWTEVRLHRSIEELQGLLRRNPDGPLDIVWAPSNSSKFINNAGMRKVAMISPQSHRWRSLVLAGMISHEMAAQLIDVPTPRLINLNIVGFYYGHGKLAFSRAGAALRELTLGRIALDIDWEGPRLTGLRYLRVHGPTGGEPTVEELHAILSSSPGLEILDLSYWSFMVYYEPHVKELGPVLLPSLTTLAVKEVPPRFLRMLLSCVQAPNCRYIRLPTISHVLFQDNHPLGELGKLCQGPLSTIPRLLICYDRATETCTITHRGTDFEPQPDTRESPVKLAKRRGIYLRTERIPDPSGHDIPQLNQARVRIFIQEFIQPALRNLKIEIQLELRNIWPQVTSPSPKSVVAELLLHVPQVKHLRICSHFDPMEVIPFLSVCQPIQTGAKLELCWLVPLMETLTVACDPKNQSAVLESLNNMISKRGSHVHRGVTTASRQANERGEGTFQPPRALKHIVVQYRNEVPTQMQWDSTQGWRTC</sequence>
<proteinExistence type="predicted"/>
<organism evidence="2 3">
    <name type="scientific">Tulasnella calospora MUT 4182</name>
    <dbReference type="NCBI Taxonomy" id="1051891"/>
    <lineage>
        <taxon>Eukaryota</taxon>
        <taxon>Fungi</taxon>
        <taxon>Dikarya</taxon>
        <taxon>Basidiomycota</taxon>
        <taxon>Agaricomycotina</taxon>
        <taxon>Agaricomycetes</taxon>
        <taxon>Cantharellales</taxon>
        <taxon>Tulasnellaceae</taxon>
        <taxon>Tulasnella</taxon>
    </lineage>
</organism>
<dbReference type="Pfam" id="PF12937">
    <property type="entry name" value="F-box-like"/>
    <property type="match status" value="1"/>
</dbReference>
<evidence type="ECO:0000313" key="2">
    <source>
        <dbReference type="EMBL" id="KIO21666.1"/>
    </source>
</evidence>
<dbReference type="AlphaFoldDB" id="A0A0C3QA52"/>
<name>A0A0C3QA52_9AGAM</name>
<dbReference type="SUPFAM" id="SSF52047">
    <property type="entry name" value="RNI-like"/>
    <property type="match status" value="1"/>
</dbReference>
<dbReference type="HOGENOM" id="CLU_517953_0_0_1"/>
<dbReference type="Proteomes" id="UP000054248">
    <property type="component" value="Unassembled WGS sequence"/>
</dbReference>
<reference evidence="2 3" key="1">
    <citation type="submission" date="2014-04" db="EMBL/GenBank/DDBJ databases">
        <authorList>
            <consortium name="DOE Joint Genome Institute"/>
            <person name="Kuo A."/>
            <person name="Girlanda M."/>
            <person name="Perotto S."/>
            <person name="Kohler A."/>
            <person name="Nagy L.G."/>
            <person name="Floudas D."/>
            <person name="Copeland A."/>
            <person name="Barry K.W."/>
            <person name="Cichocki N."/>
            <person name="Veneault-Fourrey C."/>
            <person name="LaButti K."/>
            <person name="Lindquist E.A."/>
            <person name="Lipzen A."/>
            <person name="Lundell T."/>
            <person name="Morin E."/>
            <person name="Murat C."/>
            <person name="Sun H."/>
            <person name="Tunlid A."/>
            <person name="Henrissat B."/>
            <person name="Grigoriev I.V."/>
            <person name="Hibbett D.S."/>
            <person name="Martin F."/>
            <person name="Nordberg H.P."/>
            <person name="Cantor M.N."/>
            <person name="Hua S.X."/>
        </authorList>
    </citation>
    <scope>NUCLEOTIDE SEQUENCE [LARGE SCALE GENOMIC DNA]</scope>
    <source>
        <strain evidence="2 3">MUT 4182</strain>
    </source>
</reference>
<protein>
    <recommendedName>
        <fullName evidence="1">F-box domain-containing protein</fullName>
    </recommendedName>
</protein>
<dbReference type="EMBL" id="KN823131">
    <property type="protein sequence ID" value="KIO21666.1"/>
    <property type="molecule type" value="Genomic_DNA"/>
</dbReference>
<gene>
    <name evidence="2" type="ORF">M407DRAFT_28733</name>
</gene>
<dbReference type="InterPro" id="IPR032675">
    <property type="entry name" value="LRR_dom_sf"/>
</dbReference>
<dbReference type="InterPro" id="IPR001810">
    <property type="entry name" value="F-box_dom"/>
</dbReference>